<dbReference type="InterPro" id="IPR037066">
    <property type="entry name" value="Plug_dom_sf"/>
</dbReference>
<dbReference type="SUPFAM" id="SSF56935">
    <property type="entry name" value="Porins"/>
    <property type="match status" value="1"/>
</dbReference>
<feature type="chain" id="PRO_5046740227" evidence="8">
    <location>
        <begin position="22"/>
        <end position="1079"/>
    </location>
</feature>
<keyword evidence="5 7" id="KW-0472">Membrane</keyword>
<comment type="similarity">
    <text evidence="7">Belongs to the TonB-dependent receptor family.</text>
</comment>
<dbReference type="Gene3D" id="2.40.170.20">
    <property type="entry name" value="TonB-dependent receptor, beta-barrel domain"/>
    <property type="match status" value="1"/>
</dbReference>
<dbReference type="SUPFAM" id="SSF49464">
    <property type="entry name" value="Carboxypeptidase regulatory domain-like"/>
    <property type="match status" value="1"/>
</dbReference>
<dbReference type="Gene3D" id="2.170.130.10">
    <property type="entry name" value="TonB-dependent receptor, plug domain"/>
    <property type="match status" value="1"/>
</dbReference>
<dbReference type="PROSITE" id="PS52016">
    <property type="entry name" value="TONB_DEPENDENT_REC_3"/>
    <property type="match status" value="1"/>
</dbReference>
<evidence type="ECO:0000256" key="2">
    <source>
        <dbReference type="ARBA" id="ARBA00022448"/>
    </source>
</evidence>
<comment type="caution">
    <text evidence="11">The sequence shown here is derived from an EMBL/GenBank/DDBJ whole genome shotgun (WGS) entry which is preliminary data.</text>
</comment>
<dbReference type="InterPro" id="IPR008969">
    <property type="entry name" value="CarboxyPept-like_regulatory"/>
</dbReference>
<reference evidence="11" key="1">
    <citation type="submission" date="2021-10" db="EMBL/GenBank/DDBJ databases">
        <authorList>
            <person name="Dean J.D."/>
            <person name="Kim M.K."/>
            <person name="Newey C.N."/>
            <person name="Stoker T.S."/>
            <person name="Thompson D.W."/>
            <person name="Grose J.H."/>
        </authorList>
    </citation>
    <scope>NUCLEOTIDE SEQUENCE</scope>
    <source>
        <strain evidence="11">BT635</strain>
    </source>
</reference>
<feature type="domain" description="Outer membrane protein beta-barrel" evidence="10">
    <location>
        <begin position="721"/>
        <end position="820"/>
    </location>
</feature>
<keyword evidence="3 7" id="KW-1134">Transmembrane beta strand</keyword>
<dbReference type="InterPro" id="IPR023996">
    <property type="entry name" value="TonB-dep_OMP_SusC/RagA"/>
</dbReference>
<dbReference type="Pfam" id="PF13715">
    <property type="entry name" value="CarbopepD_reg_2"/>
    <property type="match status" value="1"/>
</dbReference>
<evidence type="ECO:0000256" key="5">
    <source>
        <dbReference type="ARBA" id="ARBA00023136"/>
    </source>
</evidence>
<dbReference type="InterPro" id="IPR039426">
    <property type="entry name" value="TonB-dep_rcpt-like"/>
</dbReference>
<keyword evidence="4 7" id="KW-0812">Transmembrane</keyword>
<evidence type="ECO:0000256" key="6">
    <source>
        <dbReference type="ARBA" id="ARBA00023237"/>
    </source>
</evidence>
<comment type="subcellular location">
    <subcellularLocation>
        <location evidence="1 7">Cell outer membrane</location>
        <topology evidence="1 7">Multi-pass membrane protein</topology>
    </subcellularLocation>
</comment>
<protein>
    <submittedName>
        <fullName evidence="11">SusC/RagA family TonB-linked outer membrane protein</fullName>
    </submittedName>
</protein>
<evidence type="ECO:0000256" key="8">
    <source>
        <dbReference type="SAM" id="SignalP"/>
    </source>
</evidence>
<feature type="domain" description="TonB-dependent receptor plug" evidence="9">
    <location>
        <begin position="117"/>
        <end position="241"/>
    </location>
</feature>
<evidence type="ECO:0000313" key="12">
    <source>
        <dbReference type="Proteomes" id="UP001165297"/>
    </source>
</evidence>
<dbReference type="RefSeq" id="WP_226185572.1">
    <property type="nucleotide sequence ID" value="NZ_JAJADQ010000005.1"/>
</dbReference>
<keyword evidence="6 7" id="KW-0998">Cell outer membrane</keyword>
<dbReference type="InterPro" id="IPR012910">
    <property type="entry name" value="Plug_dom"/>
</dbReference>
<keyword evidence="8" id="KW-0732">Signal</keyword>
<dbReference type="InterPro" id="IPR023997">
    <property type="entry name" value="TonB-dep_OMP_SusC/RagA_CS"/>
</dbReference>
<name>A0ABS8AGN4_9BACT</name>
<gene>
    <name evidence="11" type="ORF">LGH70_11230</name>
</gene>
<accession>A0ABS8AGN4</accession>
<dbReference type="Pfam" id="PF14905">
    <property type="entry name" value="OMP_b-brl_3"/>
    <property type="match status" value="1"/>
</dbReference>
<dbReference type="EMBL" id="JAJADQ010000005">
    <property type="protein sequence ID" value="MCB2378159.1"/>
    <property type="molecule type" value="Genomic_DNA"/>
</dbReference>
<dbReference type="InterPro" id="IPR036942">
    <property type="entry name" value="Beta-barrel_TonB_sf"/>
</dbReference>
<feature type="signal peptide" evidence="8">
    <location>
        <begin position="1"/>
        <end position="21"/>
    </location>
</feature>
<dbReference type="NCBIfam" id="TIGR04056">
    <property type="entry name" value="OMP_RagA_SusC"/>
    <property type="match status" value="1"/>
</dbReference>
<evidence type="ECO:0000259" key="10">
    <source>
        <dbReference type="Pfam" id="PF14905"/>
    </source>
</evidence>
<evidence type="ECO:0000256" key="1">
    <source>
        <dbReference type="ARBA" id="ARBA00004571"/>
    </source>
</evidence>
<dbReference type="InterPro" id="IPR041700">
    <property type="entry name" value="OMP_b-brl_3"/>
</dbReference>
<proteinExistence type="inferred from homology"/>
<keyword evidence="2 7" id="KW-0813">Transport</keyword>
<sequence length="1079" mass="115416">MKKLLLMSLFLSLTLIGSAWAQNRAISGRVLDVTTNDGLPGVSVLVKGTSIGTATNAEGTYTLSVPADATTLVFKQLGYASQERAITNSNTIDVSLAVNTEQLNEVVVTALGISREKRALGYAVADISADQLVQKSEPDAIRALAGKVTGVNVTSASSTPGGSTKIIIRGNNSLTGTNGPLFVVDGVPYDNSQFDSDNVLVEGTSYSNRAVDIDPNNIESQTILKGAAAAALYGSRAAGGVIIITTKTGSRARGAKGIQLGYSTSYSLETVAGLPEYQNSYGTGANFVGPFLTNGSWGPRFGSPQAPATIAHPQAGNPNFPNIPADATIPYQAAPNNVKDFFNTGRLYENSITLSGNSDNAKFTAVVSRSDNKGIIPNSSFVRNNISAGGSGTYNKFTIGGNVAYTNSDQRGPLTGGSSAQGGNSALSRLLFMPRNLDLQNLPNTDPITNGSVFGWLSTQADNPIWSTENNSYTSRADRVVSSITGSYAFKEWLTLSYIGGVNTWTDSRRSTIRPGNTGKYDTGRIVEDKLQNTELEQTVTLTFDKNLTEDIGLRVLVGNQINQRQFEAASFLGTGIVIFGIDNLGNTTAVQPYGPQFSKRRLMGFMGEVGVSYKDWAYLNATARRDASSTLNKDGILGNTGRGFFYPSVSGSLIFTEALGLDYSWLSSGKVRAGYARVGKDASPYDAGLTTYLNNPRYGNNVGTTDFPFNGVPALALSGSIGNPGLTPEFTSELEFGTDLNFFKNRITVSASYYDKRTTNQIGPVTLPSATGYGVLLTNFGEISNKGVELAATVVPVDTRGFRWSSTFNFTHNKNIVESLTDGLDLLVIDQGFGSGLVQPILQPGQPYGALYGSNVDRDEQGNVLVDPTTGRMIPALDPKIIGNPNPQFLMGFINQFTYKGLTLNTLIDYRKGGSIYSTTLQSELGRGVTRDTEDREQLFVIKGVQGDPNTHQPIRDGNGNTIPNNTAISLNDYYFGTGSAGIGGAAEQSIYDATTVRLREITLGYDLPKSLLGKTPFGLVNISVSGRNLWWYSPNIPKYTNFDPETSTFNSGSNVQGIEYTNSPSVRRYGINLRVNF</sequence>
<evidence type="ECO:0000259" key="9">
    <source>
        <dbReference type="Pfam" id="PF07715"/>
    </source>
</evidence>
<dbReference type="Gene3D" id="2.60.40.1120">
    <property type="entry name" value="Carboxypeptidase-like, regulatory domain"/>
    <property type="match status" value="1"/>
</dbReference>
<dbReference type="NCBIfam" id="TIGR04057">
    <property type="entry name" value="SusC_RagA_signa"/>
    <property type="match status" value="1"/>
</dbReference>
<evidence type="ECO:0000256" key="7">
    <source>
        <dbReference type="PROSITE-ProRule" id="PRU01360"/>
    </source>
</evidence>
<keyword evidence="12" id="KW-1185">Reference proteome</keyword>
<dbReference type="Proteomes" id="UP001165297">
    <property type="component" value="Unassembled WGS sequence"/>
</dbReference>
<evidence type="ECO:0000256" key="4">
    <source>
        <dbReference type="ARBA" id="ARBA00022692"/>
    </source>
</evidence>
<evidence type="ECO:0000256" key="3">
    <source>
        <dbReference type="ARBA" id="ARBA00022452"/>
    </source>
</evidence>
<organism evidence="11 12">
    <name type="scientific">Hymenobacter nitidus</name>
    <dbReference type="NCBI Taxonomy" id="2880929"/>
    <lineage>
        <taxon>Bacteria</taxon>
        <taxon>Pseudomonadati</taxon>
        <taxon>Bacteroidota</taxon>
        <taxon>Cytophagia</taxon>
        <taxon>Cytophagales</taxon>
        <taxon>Hymenobacteraceae</taxon>
        <taxon>Hymenobacter</taxon>
    </lineage>
</organism>
<dbReference type="Pfam" id="PF07715">
    <property type="entry name" value="Plug"/>
    <property type="match status" value="1"/>
</dbReference>
<evidence type="ECO:0000313" key="11">
    <source>
        <dbReference type="EMBL" id="MCB2378159.1"/>
    </source>
</evidence>